<dbReference type="PANTHER" id="PTHR14305">
    <property type="entry name" value="E3 UBIQUITIN-PROTEIN LIGASE CCNB1IP1"/>
    <property type="match status" value="1"/>
</dbReference>
<feature type="compositionally biased region" description="Gly residues" evidence="1">
    <location>
        <begin position="269"/>
        <end position="281"/>
    </location>
</feature>
<dbReference type="GO" id="GO:0000795">
    <property type="term" value="C:synaptonemal complex"/>
    <property type="evidence" value="ECO:0007669"/>
    <property type="project" value="InterPro"/>
</dbReference>
<gene>
    <name evidence="2" type="ORF">HRR80_009303</name>
</gene>
<dbReference type="PANTHER" id="PTHR14305:SF0">
    <property type="entry name" value="E3 UBIQUITIN-PROTEIN LIGASE CCNB1IP1"/>
    <property type="match status" value="1"/>
</dbReference>
<dbReference type="Proteomes" id="UP001161757">
    <property type="component" value="Unassembled WGS sequence"/>
</dbReference>
<feature type="region of interest" description="Disordered" evidence="1">
    <location>
        <begin position="225"/>
        <end position="322"/>
    </location>
</feature>
<dbReference type="AlphaFoldDB" id="A0AAN6EK12"/>
<organism evidence="2 3">
    <name type="scientific">Exophiala dermatitidis</name>
    <name type="common">Black yeast-like fungus</name>
    <name type="synonym">Wangiella dermatitidis</name>
    <dbReference type="NCBI Taxonomy" id="5970"/>
    <lineage>
        <taxon>Eukaryota</taxon>
        <taxon>Fungi</taxon>
        <taxon>Dikarya</taxon>
        <taxon>Ascomycota</taxon>
        <taxon>Pezizomycotina</taxon>
        <taxon>Eurotiomycetes</taxon>
        <taxon>Chaetothyriomycetidae</taxon>
        <taxon>Chaetothyriales</taxon>
        <taxon>Herpotrichiellaceae</taxon>
        <taxon>Exophiala</taxon>
    </lineage>
</organism>
<dbReference type="InterPro" id="IPR042448">
    <property type="entry name" value="CCNB1IP1"/>
</dbReference>
<accession>A0AAN6EK12</accession>
<name>A0AAN6EK12_EXODE</name>
<protein>
    <recommendedName>
        <fullName evidence="4">E3 ubiquitin-protein ligase CCNP1IP1</fullName>
    </recommendedName>
</protein>
<reference evidence="2" key="1">
    <citation type="submission" date="2023-01" db="EMBL/GenBank/DDBJ databases">
        <title>Exophiala dermititidis isolated from Cystic Fibrosis Patient.</title>
        <authorList>
            <person name="Kurbessoian T."/>
            <person name="Crocker A."/>
            <person name="Murante D."/>
            <person name="Hogan D.A."/>
            <person name="Stajich J.E."/>
        </authorList>
    </citation>
    <scope>NUCLEOTIDE SEQUENCE</scope>
    <source>
        <strain evidence="2">Ex8</strain>
    </source>
</reference>
<evidence type="ECO:0000256" key="1">
    <source>
        <dbReference type="SAM" id="MobiDB-lite"/>
    </source>
</evidence>
<comment type="caution">
    <text evidence="2">The sequence shown here is derived from an EMBL/GenBank/DDBJ whole genome shotgun (WGS) entry which is preliminary data.</text>
</comment>
<feature type="compositionally biased region" description="Polar residues" evidence="1">
    <location>
        <begin position="292"/>
        <end position="305"/>
    </location>
</feature>
<evidence type="ECO:0000313" key="3">
    <source>
        <dbReference type="Proteomes" id="UP001161757"/>
    </source>
</evidence>
<sequence>MISHIFCTDCSRKAGLTDVPRAQRRCPVCGTNLPNIDDAVQTRLNPSEEYKASVLSGLDPTTIMECAGRAIAFWTYQITQEISYQEYVARNLSESNDHLSTSVDKIIHDANAEIQALEKKLAGTSGLSASAHHLATHSDSSEAVRLDHRTMEQKYAELVDMYREKSRKHSQTQKLYDTLKKKCLAEQTHGAAPVVNNPAAADASAPPTIRAVNTMPQPELSRLLRTESNQEPAQRPKLAERRDLRGQPSFRHGPEQLHPHQRSGSSVHGAGGGGAGGGGDQGAMPAPEKARSSNIASSANPTNPGTPAHRIALPNQTWTNRTYIPGTTATRVSAHFSNRQEGPGQSFPGSARRQPLFPSRIPAARNLGGVTTAKASMRHGRSGGTVGSVADSADPKFTGYTERFYHVPHGGGEGPSGGGGATSRFSEGFY</sequence>
<dbReference type="GO" id="GO:0061630">
    <property type="term" value="F:ubiquitin protein ligase activity"/>
    <property type="evidence" value="ECO:0007669"/>
    <property type="project" value="InterPro"/>
</dbReference>
<feature type="region of interest" description="Disordered" evidence="1">
    <location>
        <begin position="408"/>
        <end position="430"/>
    </location>
</feature>
<dbReference type="EMBL" id="JAJGCB010000034">
    <property type="protein sequence ID" value="KAJ8986583.1"/>
    <property type="molecule type" value="Genomic_DNA"/>
</dbReference>
<evidence type="ECO:0000313" key="2">
    <source>
        <dbReference type="EMBL" id="KAJ8986583.1"/>
    </source>
</evidence>
<dbReference type="GO" id="GO:0007131">
    <property type="term" value="P:reciprocal meiotic recombination"/>
    <property type="evidence" value="ECO:0007669"/>
    <property type="project" value="InterPro"/>
</dbReference>
<evidence type="ECO:0008006" key="4">
    <source>
        <dbReference type="Google" id="ProtNLM"/>
    </source>
</evidence>
<proteinExistence type="predicted"/>
<feature type="compositionally biased region" description="Gly residues" evidence="1">
    <location>
        <begin position="409"/>
        <end position="421"/>
    </location>
</feature>